<keyword evidence="5 8" id="KW-0378">Hydrolase</keyword>
<evidence type="ECO:0000256" key="4">
    <source>
        <dbReference type="ARBA" id="ARBA00022729"/>
    </source>
</evidence>
<dbReference type="GO" id="GO:0016139">
    <property type="term" value="P:glycoside catabolic process"/>
    <property type="evidence" value="ECO:0007669"/>
    <property type="project" value="TreeGrafter"/>
</dbReference>
<reference evidence="8" key="1">
    <citation type="submission" date="2018-06" db="EMBL/GenBank/DDBJ databases">
        <authorList>
            <person name="Zhirakovskaya E."/>
        </authorList>
    </citation>
    <scope>NUCLEOTIDE SEQUENCE</scope>
</reference>
<sequence>MKRKVFTIFFTLLIIVSFAKGGAPDERIAWWQQARFGMFIHWGLYSIPARGEWMFYQEHIPIKEYAKLADEFNPKDFHPEEWVALAKAAGMKYIVITTRHHDGFCLFDSKVSDFTAPKSAAGRDFIAEFVKACRDADMPFGFYYSLVDWRFPGTIPHGTREDDSVYKEMVDQAHSQIRELLTNYGKVDILWYDMLMPYDPVLWRSEELNAMARKLQPDILINDRAGVPGDFTTPENTVSAQAGPWESCYSMNRTWGYARYDLNYKSVNELLRLLASCASQNGNFLLNVAPDGNGRIPIESVERLYSIGKWMKVNGKAIYGAGPSPVVAPNLGLETRVGNKVYLLVQRWPGATVPFAWCGSRVKSATLLSTGDKARIEQKDDRVWLHDLPEYPPDPYLNVIELSFYDEPKASNPPYR</sequence>
<dbReference type="InterPro" id="IPR016286">
    <property type="entry name" value="FUC_metazoa-typ"/>
</dbReference>
<dbReference type="EC" id="3.2.1.51" evidence="3"/>
<dbReference type="PANTHER" id="PTHR10030">
    <property type="entry name" value="ALPHA-L-FUCOSIDASE"/>
    <property type="match status" value="1"/>
</dbReference>
<feature type="domain" description="Glycoside hydrolase family 29 N-terminal" evidence="7">
    <location>
        <begin position="29"/>
        <end position="316"/>
    </location>
</feature>
<comment type="function">
    <text evidence="1">Alpha-L-fucosidase is responsible for hydrolyzing the alpha-1,6-linked fucose joined to the reducing-end N-acetylglucosamine of the carbohydrate moieties of glycoproteins.</text>
</comment>
<protein>
    <recommendedName>
        <fullName evidence="3">alpha-L-fucosidase</fullName>
        <ecNumber evidence="3">3.2.1.51</ecNumber>
    </recommendedName>
</protein>
<dbReference type="GO" id="GO:0006004">
    <property type="term" value="P:fucose metabolic process"/>
    <property type="evidence" value="ECO:0007669"/>
    <property type="project" value="InterPro"/>
</dbReference>
<dbReference type="InterPro" id="IPR017853">
    <property type="entry name" value="GH"/>
</dbReference>
<dbReference type="InterPro" id="IPR057739">
    <property type="entry name" value="Glyco_hydro_29_N"/>
</dbReference>
<dbReference type="GO" id="GO:0004560">
    <property type="term" value="F:alpha-L-fucosidase activity"/>
    <property type="evidence" value="ECO:0007669"/>
    <property type="project" value="UniProtKB-EC"/>
</dbReference>
<dbReference type="EMBL" id="UOGD01000129">
    <property type="protein sequence ID" value="VAX19115.1"/>
    <property type="molecule type" value="Genomic_DNA"/>
</dbReference>
<dbReference type="PRINTS" id="PR00741">
    <property type="entry name" value="GLHYDRLASE29"/>
</dbReference>
<dbReference type="SMART" id="SM00812">
    <property type="entry name" value="Alpha_L_fucos"/>
    <property type="match status" value="1"/>
</dbReference>
<keyword evidence="6 8" id="KW-0326">Glycosidase</keyword>
<organism evidence="8">
    <name type="scientific">hydrothermal vent metagenome</name>
    <dbReference type="NCBI Taxonomy" id="652676"/>
    <lineage>
        <taxon>unclassified sequences</taxon>
        <taxon>metagenomes</taxon>
        <taxon>ecological metagenomes</taxon>
    </lineage>
</organism>
<evidence type="ECO:0000256" key="5">
    <source>
        <dbReference type="ARBA" id="ARBA00022801"/>
    </source>
</evidence>
<evidence type="ECO:0000256" key="6">
    <source>
        <dbReference type="ARBA" id="ARBA00023295"/>
    </source>
</evidence>
<evidence type="ECO:0000259" key="7">
    <source>
        <dbReference type="Pfam" id="PF01120"/>
    </source>
</evidence>
<dbReference type="SUPFAM" id="SSF51445">
    <property type="entry name" value="(Trans)glycosidases"/>
    <property type="match status" value="1"/>
</dbReference>
<dbReference type="GO" id="GO:0005764">
    <property type="term" value="C:lysosome"/>
    <property type="evidence" value="ECO:0007669"/>
    <property type="project" value="TreeGrafter"/>
</dbReference>
<dbReference type="InterPro" id="IPR000933">
    <property type="entry name" value="Glyco_hydro_29"/>
</dbReference>
<proteinExistence type="inferred from homology"/>
<keyword evidence="4" id="KW-0732">Signal</keyword>
<evidence type="ECO:0000313" key="8">
    <source>
        <dbReference type="EMBL" id="VAX19115.1"/>
    </source>
</evidence>
<evidence type="ECO:0000256" key="2">
    <source>
        <dbReference type="ARBA" id="ARBA00007951"/>
    </source>
</evidence>
<evidence type="ECO:0000256" key="1">
    <source>
        <dbReference type="ARBA" id="ARBA00004071"/>
    </source>
</evidence>
<dbReference type="AlphaFoldDB" id="A0A3B1CJU1"/>
<dbReference type="Gene3D" id="3.20.20.80">
    <property type="entry name" value="Glycosidases"/>
    <property type="match status" value="1"/>
</dbReference>
<dbReference type="PANTHER" id="PTHR10030:SF37">
    <property type="entry name" value="ALPHA-L-FUCOSIDASE-RELATED"/>
    <property type="match status" value="1"/>
</dbReference>
<evidence type="ECO:0000256" key="3">
    <source>
        <dbReference type="ARBA" id="ARBA00012662"/>
    </source>
</evidence>
<dbReference type="PIRSF" id="PIRSF001092">
    <property type="entry name" value="Alpha-L-fucosidase"/>
    <property type="match status" value="1"/>
</dbReference>
<comment type="similarity">
    <text evidence="2">Belongs to the glycosyl hydrolase 29 family.</text>
</comment>
<gene>
    <name evidence="8" type="ORF">MNBD_IGNAVI01-2276</name>
</gene>
<name>A0A3B1CJU1_9ZZZZ</name>
<dbReference type="Pfam" id="PF01120">
    <property type="entry name" value="Alpha_L_fucos"/>
    <property type="match status" value="1"/>
</dbReference>
<accession>A0A3B1CJU1</accession>